<keyword evidence="5" id="KW-0498">Mitosis</keyword>
<dbReference type="InterPro" id="IPR018605">
    <property type="entry name" value="Sororin"/>
</dbReference>
<dbReference type="EMBL" id="RWIC01001331">
    <property type="protein sequence ID" value="TKC36257.1"/>
    <property type="molecule type" value="Genomic_DNA"/>
</dbReference>
<dbReference type="GO" id="GO:0007080">
    <property type="term" value="P:mitotic metaphase chromosome alignment"/>
    <property type="evidence" value="ECO:0007669"/>
    <property type="project" value="TreeGrafter"/>
</dbReference>
<feature type="compositionally biased region" description="Polar residues" evidence="8">
    <location>
        <begin position="92"/>
        <end position="101"/>
    </location>
</feature>
<gene>
    <name evidence="10" type="ORF">EI555_000797</name>
</gene>
<evidence type="ECO:0000259" key="9">
    <source>
        <dbReference type="Pfam" id="PF09666"/>
    </source>
</evidence>
<dbReference type="GO" id="GO:0005634">
    <property type="term" value="C:nucleus"/>
    <property type="evidence" value="ECO:0007669"/>
    <property type="project" value="UniProtKB-SubCell"/>
</dbReference>
<evidence type="ECO:0000256" key="4">
    <source>
        <dbReference type="ARBA" id="ARBA00022618"/>
    </source>
</evidence>
<reference evidence="11" key="1">
    <citation type="journal article" date="2019" name="IScience">
        <title>Narwhal Genome Reveals Long-Term Low Genetic Diversity despite Current Large Abundance Size.</title>
        <authorList>
            <person name="Westbury M.V."/>
            <person name="Petersen B."/>
            <person name="Garde E."/>
            <person name="Heide-Jorgensen M.P."/>
            <person name="Lorenzen E.D."/>
        </authorList>
    </citation>
    <scope>NUCLEOTIDE SEQUENCE [LARGE SCALE GENOMIC DNA]</scope>
</reference>
<keyword evidence="4" id="KW-0132">Cell division</keyword>
<feature type="region of interest" description="Disordered" evidence="8">
    <location>
        <begin position="294"/>
        <end position="353"/>
    </location>
</feature>
<comment type="caution">
    <text evidence="10">The sequence shown here is derived from an EMBL/GenBank/DDBJ whole genome shotgun (WGS) entry which is preliminary data.</text>
</comment>
<dbReference type="InterPro" id="IPR057261">
    <property type="entry name" value="Sororin-like_M"/>
</dbReference>
<dbReference type="GO" id="GO:0006302">
    <property type="term" value="P:double-strand break repair"/>
    <property type="evidence" value="ECO:0007669"/>
    <property type="project" value="TreeGrafter"/>
</dbReference>
<dbReference type="GO" id="GO:0051301">
    <property type="term" value="P:cell division"/>
    <property type="evidence" value="ECO:0007669"/>
    <property type="project" value="UniProtKB-KW"/>
</dbReference>
<evidence type="ECO:0000256" key="1">
    <source>
        <dbReference type="ARBA" id="ARBA00004123"/>
    </source>
</evidence>
<feature type="region of interest" description="Disordered" evidence="8">
    <location>
        <begin position="56"/>
        <end position="152"/>
    </location>
</feature>
<keyword evidence="7" id="KW-0131">Cell cycle</keyword>
<feature type="region of interest" description="Disordered" evidence="8">
    <location>
        <begin position="1"/>
        <end position="35"/>
    </location>
</feature>
<evidence type="ECO:0000256" key="3">
    <source>
        <dbReference type="ARBA" id="ARBA00022454"/>
    </source>
</evidence>
<comment type="subcellular location">
    <subcellularLocation>
        <location evidence="2">Chromosome</location>
    </subcellularLocation>
    <subcellularLocation>
        <location evidence="1">Nucleus</location>
    </subcellularLocation>
</comment>
<dbReference type="GO" id="GO:0031536">
    <property type="term" value="P:positive regulation of exit from mitosis"/>
    <property type="evidence" value="ECO:0007669"/>
    <property type="project" value="TreeGrafter"/>
</dbReference>
<dbReference type="AlphaFoldDB" id="A0A4U1EK17"/>
<feature type="compositionally biased region" description="Basic and acidic residues" evidence="8">
    <location>
        <begin position="109"/>
        <end position="125"/>
    </location>
</feature>
<feature type="domain" description="Sororin-like middle region" evidence="9">
    <location>
        <begin position="73"/>
        <end position="200"/>
    </location>
</feature>
<dbReference type="GO" id="GO:0005694">
    <property type="term" value="C:chromosome"/>
    <property type="evidence" value="ECO:0007669"/>
    <property type="project" value="UniProtKB-SubCell"/>
</dbReference>
<dbReference type="Proteomes" id="UP000308365">
    <property type="component" value="Unassembled WGS sequence"/>
</dbReference>
<evidence type="ECO:0000256" key="7">
    <source>
        <dbReference type="ARBA" id="ARBA00023306"/>
    </source>
</evidence>
<evidence type="ECO:0000256" key="2">
    <source>
        <dbReference type="ARBA" id="ARBA00004286"/>
    </source>
</evidence>
<evidence type="ECO:0000313" key="10">
    <source>
        <dbReference type="EMBL" id="TKC36257.1"/>
    </source>
</evidence>
<feature type="compositionally biased region" description="Polar residues" evidence="8">
    <location>
        <begin position="1"/>
        <end position="11"/>
    </location>
</feature>
<dbReference type="PANTHER" id="PTHR31092">
    <property type="entry name" value="SORORIN"/>
    <property type="match status" value="1"/>
</dbReference>
<keyword evidence="3" id="KW-0158">Chromosome</keyword>
<dbReference type="PANTHER" id="PTHR31092:SF2">
    <property type="entry name" value="SORORIN"/>
    <property type="match status" value="1"/>
</dbReference>
<keyword evidence="6" id="KW-0539">Nucleus</keyword>
<dbReference type="GO" id="GO:0007064">
    <property type="term" value="P:mitotic sister chromatid cohesion"/>
    <property type="evidence" value="ECO:0007669"/>
    <property type="project" value="TreeGrafter"/>
</dbReference>
<accession>A0A4U1EK17</accession>
<organism evidence="10 11">
    <name type="scientific">Monodon monoceros</name>
    <name type="common">Narwhal</name>
    <name type="synonym">Ceratodon monodon</name>
    <dbReference type="NCBI Taxonomy" id="40151"/>
    <lineage>
        <taxon>Eukaryota</taxon>
        <taxon>Metazoa</taxon>
        <taxon>Chordata</taxon>
        <taxon>Craniata</taxon>
        <taxon>Vertebrata</taxon>
        <taxon>Euteleostomi</taxon>
        <taxon>Mammalia</taxon>
        <taxon>Eutheria</taxon>
        <taxon>Laurasiatheria</taxon>
        <taxon>Artiodactyla</taxon>
        <taxon>Whippomorpha</taxon>
        <taxon>Cetacea</taxon>
        <taxon>Odontoceti</taxon>
        <taxon>Monodontidae</taxon>
        <taxon>Monodon</taxon>
    </lineage>
</organism>
<feature type="non-terminal residue" evidence="10">
    <location>
        <position position="1"/>
    </location>
</feature>
<feature type="non-terminal residue" evidence="10">
    <location>
        <position position="543"/>
    </location>
</feature>
<evidence type="ECO:0000256" key="8">
    <source>
        <dbReference type="SAM" id="MobiDB-lite"/>
    </source>
</evidence>
<feature type="compositionally biased region" description="Basic and acidic residues" evidence="8">
    <location>
        <begin position="70"/>
        <end position="87"/>
    </location>
</feature>
<proteinExistence type="predicted"/>
<evidence type="ECO:0000256" key="5">
    <source>
        <dbReference type="ARBA" id="ARBA00022776"/>
    </source>
</evidence>
<evidence type="ECO:0000313" key="11">
    <source>
        <dbReference type="Proteomes" id="UP000308365"/>
    </source>
</evidence>
<name>A0A4U1EK17_MONMO</name>
<evidence type="ECO:0000256" key="6">
    <source>
        <dbReference type="ARBA" id="ARBA00023242"/>
    </source>
</evidence>
<dbReference type="Pfam" id="PF09666">
    <property type="entry name" value="Sororin_middle"/>
    <property type="match status" value="1"/>
</dbReference>
<sequence length="543" mass="59093">PSAPTSTQSLRRSQRKSGSDLPSILPEIWPKAPQAAPVRKPIVLKKIVARTVEIPSVHSPRRSPRIAVFLEKENNPPSKEPTREDVFPTRSVPVTSASTPALCSLNVESDSREGDLDARDLEMSKKVRRSYSRLETPGSASTSTPGRRSCSGFEGLLATEDLAGVSPVVGSKLTEVPRVPVKPWAPDTTLPGISPPAVKEKRKKRKVPEILKSELDEWAAAMNAEFEAAEQTAPYPNHGPRLLSLSPEPLQPPTFRDLVYWTELVVEVLEAGGRPKKTRGGWKGEASGMVGMAHQPSFRLPQPPAGGQRAHSKPKEKPLPQPPGEQQPEDPQVSREQGTEVTGPPKAEGQGGRRAREILLLPGWRSEHPAIAFHRLAVGAPSLPKPPSSDSSEQKLGLQKEATVTFLFTLLSTAEPTKDPAEDLEIQECQFLDKEDWGPQRTSREMSCLQNVCMRLQESLSTIQADNLALGEKLQDLPNSLYESLKEEAKAILKGEKAILEEGKATQEGAQAAQDGALFQRAGSQKAELVILQPDTACDNGNQ</sequence>
<protein>
    <recommendedName>
        <fullName evidence="9">Sororin-like middle region domain-containing protein</fullName>
    </recommendedName>
</protein>